<sequence length="186" mass="19708">MARILGVLVRLEVDVGHALAAFMAHLDRDVAVAPEQVLQRVAHHRVVDLVAQVGGAEHLVAAVRRAPVHLQPVVVERGNPVRRGVAATATMLGRRLVGAAPVPPIGRPPRAVVVSSHGPLAASARRVPVLFFHPSRTHTTAAAITSPPSLSRSGKTLHKINTQQNTAILVDRLNRASTAAHITKTP</sequence>
<protein>
    <submittedName>
        <fullName evidence="1">Putative secreted protein</fullName>
    </submittedName>
</protein>
<evidence type="ECO:0000313" key="1">
    <source>
        <dbReference type="EMBL" id="JAC27260.1"/>
    </source>
</evidence>
<proteinExistence type="evidence at transcript level"/>
<dbReference type="AlphaFoldDB" id="A0A023G2W3"/>
<name>A0A023G2W3_AMBPA</name>
<accession>A0A023G2W3</accession>
<organism evidence="1">
    <name type="scientific">Amblyomma parvum</name>
    <name type="common">South American tick</name>
    <dbReference type="NCBI Taxonomy" id="251391"/>
    <lineage>
        <taxon>Eukaryota</taxon>
        <taxon>Metazoa</taxon>
        <taxon>Ecdysozoa</taxon>
        <taxon>Arthropoda</taxon>
        <taxon>Chelicerata</taxon>
        <taxon>Arachnida</taxon>
        <taxon>Acari</taxon>
        <taxon>Parasitiformes</taxon>
        <taxon>Ixodida</taxon>
        <taxon>Ixodoidea</taxon>
        <taxon>Ixodidae</taxon>
        <taxon>Amblyomminae</taxon>
        <taxon>Amblyomma</taxon>
    </lineage>
</organism>
<reference evidence="1" key="1">
    <citation type="submission" date="2014-03" db="EMBL/GenBank/DDBJ databases">
        <title>The sialotranscriptome of Amblyomma triste, Amblyomma parvum and Amblyomma cajennense ticks, uncovered by 454-based RNA-seq.</title>
        <authorList>
            <person name="Garcia G.R."/>
            <person name="Gardinassi L.G."/>
            <person name="Ribeiro J.M."/>
            <person name="Anatrielo E."/>
            <person name="Ferreira B.R."/>
            <person name="Moreira H.N."/>
            <person name="Mafra C."/>
            <person name="Olegario M.M."/>
            <person name="Szabo P.J."/>
            <person name="Miranda-Santos I.K."/>
            <person name="Maruyama S.R."/>
        </authorList>
    </citation>
    <scope>NUCLEOTIDE SEQUENCE</scope>
    <source>
        <strain evidence="1">Araguapaz</strain>
        <tissue evidence="1">Salivary glands</tissue>
    </source>
</reference>
<dbReference type="EMBL" id="GBBL01000060">
    <property type="protein sequence ID" value="JAC27260.1"/>
    <property type="molecule type" value="mRNA"/>
</dbReference>